<dbReference type="GO" id="GO:0016987">
    <property type="term" value="F:sigma factor activity"/>
    <property type="evidence" value="ECO:0007669"/>
    <property type="project" value="UniProtKB-KW"/>
</dbReference>
<dbReference type="InterPro" id="IPR050239">
    <property type="entry name" value="Sigma-70_RNA_pol_init_factors"/>
</dbReference>
<evidence type="ECO:0000256" key="1">
    <source>
        <dbReference type="ARBA" id="ARBA00023015"/>
    </source>
</evidence>
<dbReference type="Pfam" id="PF04545">
    <property type="entry name" value="Sigma70_r4"/>
    <property type="match status" value="1"/>
</dbReference>
<evidence type="ECO:0000313" key="7">
    <source>
        <dbReference type="Proteomes" id="UP001344888"/>
    </source>
</evidence>
<evidence type="ECO:0000256" key="2">
    <source>
        <dbReference type="ARBA" id="ARBA00023082"/>
    </source>
</evidence>
<dbReference type="NCBIfam" id="TIGR02937">
    <property type="entry name" value="sigma70-ECF"/>
    <property type="match status" value="1"/>
</dbReference>
<dbReference type="SUPFAM" id="SSF88946">
    <property type="entry name" value="Sigma2 domain of RNA polymerase sigma factors"/>
    <property type="match status" value="1"/>
</dbReference>
<dbReference type="PANTHER" id="PTHR30603:SF47">
    <property type="entry name" value="RNA POLYMERASE SIGMA FACTOR SIGD, CHLOROPLASTIC"/>
    <property type="match status" value="1"/>
</dbReference>
<keyword evidence="3" id="KW-0238">DNA-binding</keyword>
<comment type="caution">
    <text evidence="6">The sequence shown here is derived from an EMBL/GenBank/DDBJ whole genome shotgun (WGS) entry which is preliminary data.</text>
</comment>
<reference evidence="6 7" key="1">
    <citation type="submission" date="2023-03" db="EMBL/GenBank/DDBJ databases">
        <title>Bacillus Genome Sequencing.</title>
        <authorList>
            <person name="Dunlap C."/>
        </authorList>
    </citation>
    <scope>NUCLEOTIDE SEQUENCE [LARGE SCALE GENOMIC DNA]</scope>
    <source>
        <strain evidence="6 7">B-59205</strain>
    </source>
</reference>
<keyword evidence="1" id="KW-0805">Transcription regulation</keyword>
<evidence type="ECO:0000256" key="4">
    <source>
        <dbReference type="ARBA" id="ARBA00023163"/>
    </source>
</evidence>
<dbReference type="PANTHER" id="PTHR30603">
    <property type="entry name" value="RNA POLYMERASE SIGMA FACTOR RPO"/>
    <property type="match status" value="1"/>
</dbReference>
<dbReference type="InterPro" id="IPR013324">
    <property type="entry name" value="RNA_pol_sigma_r3/r4-like"/>
</dbReference>
<dbReference type="GO" id="GO:0006352">
    <property type="term" value="P:DNA-templated transcription initiation"/>
    <property type="evidence" value="ECO:0007669"/>
    <property type="project" value="InterPro"/>
</dbReference>
<dbReference type="CDD" id="cd06171">
    <property type="entry name" value="Sigma70_r4"/>
    <property type="match status" value="1"/>
</dbReference>
<dbReference type="RefSeq" id="WP_326122086.1">
    <property type="nucleotide sequence ID" value="NZ_JARSFG010000005.1"/>
</dbReference>
<dbReference type="InterPro" id="IPR007630">
    <property type="entry name" value="RNA_pol_sigma70_r4"/>
</dbReference>
<keyword evidence="2" id="KW-0731">Sigma factor</keyword>
<dbReference type="Pfam" id="PF04542">
    <property type="entry name" value="Sigma70_r2"/>
    <property type="match status" value="1"/>
</dbReference>
<keyword evidence="4" id="KW-0804">Transcription</keyword>
<dbReference type="SUPFAM" id="SSF88659">
    <property type="entry name" value="Sigma3 and sigma4 domains of RNA polymerase sigma factors"/>
    <property type="match status" value="1"/>
</dbReference>
<accession>A0AAW9NMF6</accession>
<gene>
    <name evidence="6" type="ORF">P9B03_04070</name>
</gene>
<evidence type="ECO:0000259" key="5">
    <source>
        <dbReference type="PROSITE" id="PS00715"/>
    </source>
</evidence>
<dbReference type="InterPro" id="IPR036388">
    <property type="entry name" value="WH-like_DNA-bd_sf"/>
</dbReference>
<dbReference type="InterPro" id="IPR014284">
    <property type="entry name" value="RNA_pol_sigma-70_dom"/>
</dbReference>
<dbReference type="InterPro" id="IPR013325">
    <property type="entry name" value="RNA_pol_sigma_r2"/>
</dbReference>
<dbReference type="InterPro" id="IPR000943">
    <property type="entry name" value="RNA_pol_sigma70"/>
</dbReference>
<proteinExistence type="predicted"/>
<organism evidence="6 7">
    <name type="scientific">Metasolibacillus meyeri</name>
    <dbReference type="NCBI Taxonomy" id="1071052"/>
    <lineage>
        <taxon>Bacteria</taxon>
        <taxon>Bacillati</taxon>
        <taxon>Bacillota</taxon>
        <taxon>Bacilli</taxon>
        <taxon>Bacillales</taxon>
        <taxon>Caryophanaceae</taxon>
        <taxon>Metasolibacillus</taxon>
    </lineage>
</organism>
<protein>
    <submittedName>
        <fullName evidence="6">Sigma-70 family RNA polymerase sigma factor</fullName>
    </submittedName>
</protein>
<evidence type="ECO:0000313" key="6">
    <source>
        <dbReference type="EMBL" id="MEC1177651.1"/>
    </source>
</evidence>
<dbReference type="GO" id="GO:0003677">
    <property type="term" value="F:DNA binding"/>
    <property type="evidence" value="ECO:0007669"/>
    <property type="project" value="UniProtKB-KW"/>
</dbReference>
<dbReference type="InterPro" id="IPR007627">
    <property type="entry name" value="RNA_pol_sigma70_r2"/>
</dbReference>
<evidence type="ECO:0000256" key="3">
    <source>
        <dbReference type="ARBA" id="ARBA00023125"/>
    </source>
</evidence>
<dbReference type="AlphaFoldDB" id="A0AAW9NMF6"/>
<dbReference type="PROSITE" id="PS00715">
    <property type="entry name" value="SIGMA70_1"/>
    <property type="match status" value="1"/>
</dbReference>
<dbReference type="PRINTS" id="PR00046">
    <property type="entry name" value="SIGMA70FCT"/>
</dbReference>
<dbReference type="Proteomes" id="UP001344888">
    <property type="component" value="Unassembled WGS sequence"/>
</dbReference>
<dbReference type="EMBL" id="JARSFG010000005">
    <property type="protein sequence ID" value="MEC1177651.1"/>
    <property type="molecule type" value="Genomic_DNA"/>
</dbReference>
<dbReference type="Gene3D" id="1.10.10.10">
    <property type="entry name" value="Winged helix-like DNA-binding domain superfamily/Winged helix DNA-binding domain"/>
    <property type="match status" value="1"/>
</dbReference>
<name>A0AAW9NMF6_9BACL</name>
<sequence length="180" mass="20326">METLTPEQDMLIRENTGLVHYYSKKYFAPGMDRSDFVQAGTVGLIQAAKIFDGSLGYKFSTIASRYIMSEMVKLFSKKRVETLSLNEVINGIEPIDFVVDRSVNMNEVLLKIDLPKALSILTETERFVINHSFGLENGTPISQYEIGQMCGFSQSHIGRIRGKALRKLKAFLKDYEGVTQ</sequence>
<feature type="domain" description="RNA polymerase sigma-70" evidence="5">
    <location>
        <begin position="35"/>
        <end position="48"/>
    </location>
</feature>
<keyword evidence="7" id="KW-1185">Reference proteome</keyword>
<dbReference type="Gene3D" id="1.20.120.1810">
    <property type="match status" value="1"/>
</dbReference>